<feature type="transmembrane region" description="Helical" evidence="2">
    <location>
        <begin position="420"/>
        <end position="441"/>
    </location>
</feature>
<feature type="transmembrane region" description="Helical" evidence="2">
    <location>
        <begin position="192"/>
        <end position="209"/>
    </location>
</feature>
<dbReference type="Proteomes" id="UP000295254">
    <property type="component" value="Unassembled WGS sequence"/>
</dbReference>
<keyword evidence="2" id="KW-0472">Membrane</keyword>
<feature type="transmembrane region" description="Helical" evidence="2">
    <location>
        <begin position="762"/>
        <end position="780"/>
    </location>
</feature>
<feature type="coiled-coil region" evidence="1">
    <location>
        <begin position="46"/>
        <end position="73"/>
    </location>
</feature>
<dbReference type="RefSeq" id="WP_093227575.1">
    <property type="nucleotide sequence ID" value="NZ_LT629803.1"/>
</dbReference>
<sequence length="1063" mass="114690">MQWIFMLIGLVLGWILDESFSDALLGALLGLGIGQAFRIMHLGSQAVAQQRLLEQAQASLQAVEQRLAVLETSGSQPPEIIEPVASPEIILDEVPESQPLIWELPPEVEPVSAVVAETSPPHPVDAWKSTSATDDFTPRGPNFIDRAISSARAWLLGGNTVLRVGVVLLFLGLAFLLRYATEGMVVPIEMRYAGVAAAALGLLGLGWWLRRRNSNYALILQGAGIAVLYLTVFAAMRLHPLLDASAAFGLLVAITVFSAILAITQDALGLAAAAALGGFAAPILASSGGGSHVALFSYFLLLNAGILAIAWFKAWRLLNVIGFVGTFGIGFAWGARSYTPDLLWSTEPFLVAFFLMYLAIGLLYARRKLLEMSDAPAAGDREGLLHWSARKGDYVDGTLLFGPPLVGFGLQFALVQHLEFAAAFSALALGVIYMGLARLLFGGRALLLAETCLALGVIFTSLAIPLGLDANWTIAAWAVEGAGIFWLGLRQQRPLARAFALLLQLGSALIYLGELRSGESSLVHAAPLGALLLGIALLFSFNQLRKAAPEHLKPWELKGLPVLAGLGLAFLYLLAPLFFFAYGTVISWAVAGVLTLFVGLHLQSRTMVFTALALQWLGGALFLLAEPSGNEALSPLAHSGFWASLLLALAAFVGAWRLQLDHRAMVAGRLSQPLLSRALLVWGAGWWALTWISEVLQFAPLSLQATLLLVAAAVSVALWAVLALRLKWPALGVLCTVLIPAAALVLLAAWHSRYHPAANFGWLAWAAVFAVHFISLRRLVSLLPARVASTAHVLGCWLLIGVLALEMRYGLLLMSEHYNAWRWLGWAILPSLYLLLMAAPRAWPWPVSAYAREYRLYAAAPLAVLMLGWFWLANAFSDGNAEPLPYVPLINPLELGLLFALFGVYVWAHSAVAQLPVRQDYASKMLQGITGVSLFVFFTALVMRAAHHWSAVPFELDLLLESMRVQAGLSIVWTLIALSLMIGGHLRQRREVWLMGAALIGVVVAKLFFVELSNRGGLARIVSFIGVGVLLLVVGYFAPLPPKRIEATADAEKPAPKTEGVSS</sequence>
<feature type="transmembrane region" description="Helical" evidence="2">
    <location>
        <begin position="556"/>
        <end position="574"/>
    </location>
</feature>
<feature type="transmembrane region" description="Helical" evidence="2">
    <location>
        <begin position="705"/>
        <end position="724"/>
    </location>
</feature>
<feature type="transmembrane region" description="Helical" evidence="2">
    <location>
        <begin position="792"/>
        <end position="811"/>
    </location>
</feature>
<dbReference type="STRING" id="95300.SAMN05216558_4813"/>
<evidence type="ECO:0000256" key="2">
    <source>
        <dbReference type="SAM" id="Phobius"/>
    </source>
</evidence>
<dbReference type="InterPro" id="IPR019286">
    <property type="entry name" value="DUF2339_TM"/>
</dbReference>
<accession>A0A1H2PBU5</accession>
<proteinExistence type="predicted"/>
<feature type="transmembrane region" description="Helical" evidence="2">
    <location>
        <begin position="679"/>
        <end position="699"/>
    </location>
</feature>
<feature type="transmembrane region" description="Helical" evidence="2">
    <location>
        <begin position="854"/>
        <end position="873"/>
    </location>
</feature>
<feature type="transmembrane region" description="Helical" evidence="2">
    <location>
        <begin position="823"/>
        <end position="842"/>
    </location>
</feature>
<keyword evidence="4" id="KW-1185">Reference proteome</keyword>
<feature type="transmembrane region" description="Helical" evidence="2">
    <location>
        <begin position="23"/>
        <end position="41"/>
    </location>
</feature>
<feature type="transmembrane region" description="Helical" evidence="2">
    <location>
        <begin position="293"/>
        <end position="312"/>
    </location>
</feature>
<feature type="transmembrane region" description="Helical" evidence="2">
    <location>
        <begin position="637"/>
        <end position="658"/>
    </location>
</feature>
<feature type="transmembrane region" description="Helical" evidence="2">
    <location>
        <begin position="446"/>
        <end position="464"/>
    </location>
</feature>
<feature type="transmembrane region" description="Helical" evidence="2">
    <location>
        <begin position="394"/>
        <end position="414"/>
    </location>
</feature>
<name>A0A1H2PBU5_PSEVA</name>
<feature type="transmembrane region" description="Helical" evidence="2">
    <location>
        <begin position="580"/>
        <end position="600"/>
    </location>
</feature>
<feature type="transmembrane region" description="Helical" evidence="2">
    <location>
        <begin position="925"/>
        <end position="947"/>
    </location>
</feature>
<feature type="transmembrane region" description="Helical" evidence="2">
    <location>
        <begin position="216"/>
        <end position="238"/>
    </location>
</feature>
<feature type="transmembrane region" description="Helical" evidence="2">
    <location>
        <begin position="160"/>
        <end position="180"/>
    </location>
</feature>
<feature type="transmembrane region" description="Helical" evidence="2">
    <location>
        <begin position="731"/>
        <end position="750"/>
    </location>
</feature>
<evidence type="ECO:0000256" key="1">
    <source>
        <dbReference type="SAM" id="Coils"/>
    </source>
</evidence>
<keyword evidence="2" id="KW-0812">Transmembrane</keyword>
<feature type="transmembrane region" description="Helical" evidence="2">
    <location>
        <begin position="270"/>
        <end position="287"/>
    </location>
</feature>
<dbReference type="PANTHER" id="PTHR38434:SF1">
    <property type="entry name" value="BLL2549 PROTEIN"/>
    <property type="match status" value="1"/>
</dbReference>
<feature type="transmembrane region" description="Helical" evidence="2">
    <location>
        <begin position="967"/>
        <end position="986"/>
    </location>
</feature>
<dbReference type="PANTHER" id="PTHR38434">
    <property type="entry name" value="BLL2549 PROTEIN"/>
    <property type="match status" value="1"/>
</dbReference>
<gene>
    <name evidence="3" type="ORF">EIY72_02535</name>
</gene>
<feature type="transmembrane region" description="Helical" evidence="2">
    <location>
        <begin position="893"/>
        <end position="913"/>
    </location>
</feature>
<feature type="transmembrane region" description="Helical" evidence="2">
    <location>
        <begin position="348"/>
        <end position="365"/>
    </location>
</feature>
<keyword evidence="1" id="KW-0175">Coiled coil</keyword>
<feature type="transmembrane region" description="Helical" evidence="2">
    <location>
        <begin position="1018"/>
        <end position="1038"/>
    </location>
</feature>
<feature type="transmembrane region" description="Helical" evidence="2">
    <location>
        <begin position="525"/>
        <end position="544"/>
    </location>
</feature>
<reference evidence="4" key="1">
    <citation type="journal article" date="2019" name="bioRxiv">
        <title>Bacterially produced spermidine induces plant systemic susceptibility to pathogens.</title>
        <authorList>
            <person name="Melnyk R.A."/>
            <person name="Beskrovnaya P.A."/>
            <person name="Liu Z."/>
            <person name="Song Y."/>
            <person name="Haney C.H."/>
        </authorList>
    </citation>
    <scope>NUCLEOTIDE SEQUENCE [LARGE SCALE GENOMIC DNA]</scope>
    <source>
        <strain evidence="4">Dha-51</strain>
    </source>
</reference>
<feature type="transmembrane region" description="Helical" evidence="2">
    <location>
        <begin position="244"/>
        <end position="263"/>
    </location>
</feature>
<dbReference type="Pfam" id="PF10101">
    <property type="entry name" value="DUF2339"/>
    <property type="match status" value="2"/>
</dbReference>
<dbReference type="AlphaFoldDB" id="A0A1H2PBU5"/>
<evidence type="ECO:0000313" key="3">
    <source>
        <dbReference type="EMBL" id="TDB67641.1"/>
    </source>
</evidence>
<dbReference type="OrthoDB" id="207428at2"/>
<feature type="transmembrane region" description="Helical" evidence="2">
    <location>
        <begin position="993"/>
        <end position="1012"/>
    </location>
</feature>
<feature type="transmembrane region" description="Helical" evidence="2">
    <location>
        <begin position="607"/>
        <end position="625"/>
    </location>
</feature>
<feature type="transmembrane region" description="Helical" evidence="2">
    <location>
        <begin position="470"/>
        <end position="488"/>
    </location>
</feature>
<keyword evidence="2" id="KW-1133">Transmembrane helix</keyword>
<comment type="caution">
    <text evidence="3">The sequence shown here is derived from an EMBL/GenBank/DDBJ whole genome shotgun (WGS) entry which is preliminary data.</text>
</comment>
<evidence type="ECO:0000313" key="4">
    <source>
        <dbReference type="Proteomes" id="UP000295254"/>
    </source>
</evidence>
<dbReference type="EMBL" id="RRZK01000003">
    <property type="protein sequence ID" value="TDB67641.1"/>
    <property type="molecule type" value="Genomic_DNA"/>
</dbReference>
<protein>
    <submittedName>
        <fullName evidence="3">DUF2339 domain-containing protein</fullName>
    </submittedName>
</protein>
<organism evidence="3 4">
    <name type="scientific">Pseudomonas vancouverensis</name>
    <dbReference type="NCBI Taxonomy" id="95300"/>
    <lineage>
        <taxon>Bacteria</taxon>
        <taxon>Pseudomonadati</taxon>
        <taxon>Pseudomonadota</taxon>
        <taxon>Gammaproteobacteria</taxon>
        <taxon>Pseudomonadales</taxon>
        <taxon>Pseudomonadaceae</taxon>
        <taxon>Pseudomonas</taxon>
    </lineage>
</organism>
<feature type="transmembrane region" description="Helical" evidence="2">
    <location>
        <begin position="495"/>
        <end position="513"/>
    </location>
</feature>
<feature type="transmembrane region" description="Helical" evidence="2">
    <location>
        <begin position="317"/>
        <end position="336"/>
    </location>
</feature>